<name>X0U068_9ZZZZ</name>
<evidence type="ECO:0000259" key="1">
    <source>
        <dbReference type="PROSITE" id="PS50118"/>
    </source>
</evidence>
<comment type="caution">
    <text evidence="2">The sequence shown here is derived from an EMBL/GenBank/DDBJ whole genome shotgun (WGS) entry which is preliminary data.</text>
</comment>
<organism evidence="2">
    <name type="scientific">marine sediment metagenome</name>
    <dbReference type="NCBI Taxonomy" id="412755"/>
    <lineage>
        <taxon>unclassified sequences</taxon>
        <taxon>metagenomes</taxon>
        <taxon>ecological metagenomes</taxon>
    </lineage>
</organism>
<accession>X0U068</accession>
<sequence>MSHSKFAKQTLDSYRQALVADCANEFPKVQLAESEIDSLVGILGTVLEAGLKAPSKTVKHRAPSAYQVWKSDDTVKAAFRKANPGKNGPETNKLMGELWKAMSENDKKSFVETSEQRANS</sequence>
<dbReference type="PROSITE" id="PS50118">
    <property type="entry name" value="HMG_BOX_2"/>
    <property type="match status" value="1"/>
</dbReference>
<dbReference type="SUPFAM" id="SSF47095">
    <property type="entry name" value="HMG-box"/>
    <property type="match status" value="1"/>
</dbReference>
<dbReference type="Gene3D" id="1.10.30.10">
    <property type="entry name" value="High mobility group box domain"/>
    <property type="match status" value="1"/>
</dbReference>
<reference evidence="2" key="1">
    <citation type="journal article" date="2014" name="Front. Microbiol.">
        <title>High frequency of phylogenetically diverse reductive dehalogenase-homologous genes in deep subseafloor sedimentary metagenomes.</title>
        <authorList>
            <person name="Kawai M."/>
            <person name="Futagami T."/>
            <person name="Toyoda A."/>
            <person name="Takaki Y."/>
            <person name="Nishi S."/>
            <person name="Hori S."/>
            <person name="Arai W."/>
            <person name="Tsubouchi T."/>
            <person name="Morono Y."/>
            <person name="Uchiyama I."/>
            <person name="Ito T."/>
            <person name="Fujiyama A."/>
            <person name="Inagaki F."/>
            <person name="Takami H."/>
        </authorList>
    </citation>
    <scope>NUCLEOTIDE SEQUENCE</scope>
    <source>
        <strain evidence="2">Expedition CK06-06</strain>
    </source>
</reference>
<proteinExistence type="predicted"/>
<dbReference type="InterPro" id="IPR036910">
    <property type="entry name" value="HMG_box_dom_sf"/>
</dbReference>
<dbReference type="EMBL" id="BARS01011795">
    <property type="protein sequence ID" value="GAF93807.1"/>
    <property type="molecule type" value="Genomic_DNA"/>
</dbReference>
<dbReference type="CDD" id="cd00084">
    <property type="entry name" value="HMG-box_SF"/>
    <property type="match status" value="1"/>
</dbReference>
<gene>
    <name evidence="2" type="ORF">S01H1_21308</name>
</gene>
<dbReference type="AlphaFoldDB" id="X0U068"/>
<dbReference type="Pfam" id="PF00505">
    <property type="entry name" value="HMG_box"/>
    <property type="match status" value="1"/>
</dbReference>
<feature type="domain" description="HMG box" evidence="1">
    <location>
        <begin position="59"/>
        <end position="120"/>
    </location>
</feature>
<feature type="non-terminal residue" evidence="2">
    <location>
        <position position="120"/>
    </location>
</feature>
<dbReference type="InterPro" id="IPR009071">
    <property type="entry name" value="HMG_box_dom"/>
</dbReference>
<protein>
    <recommendedName>
        <fullName evidence="1">HMG box domain-containing protein</fullName>
    </recommendedName>
</protein>
<evidence type="ECO:0000313" key="2">
    <source>
        <dbReference type="EMBL" id="GAF93807.1"/>
    </source>
</evidence>